<proteinExistence type="predicted"/>
<dbReference type="Pfam" id="PF01190">
    <property type="entry name" value="Pollen_Ole_e_1"/>
    <property type="match status" value="1"/>
</dbReference>
<keyword evidence="3" id="KW-1185">Reference proteome</keyword>
<evidence type="ECO:0000313" key="2">
    <source>
        <dbReference type="EMBL" id="KAI7743440.1"/>
    </source>
</evidence>
<keyword evidence="1" id="KW-0732">Signal</keyword>
<feature type="chain" id="PRO_5042110915" evidence="1">
    <location>
        <begin position="24"/>
        <end position="142"/>
    </location>
</feature>
<feature type="signal peptide" evidence="1">
    <location>
        <begin position="1"/>
        <end position="23"/>
    </location>
</feature>
<protein>
    <submittedName>
        <fullName evidence="2">Uncharacterized protein</fullName>
    </submittedName>
</protein>
<accession>A0AAD5GI10</accession>
<organism evidence="2 3">
    <name type="scientific">Ambrosia artemisiifolia</name>
    <name type="common">Common ragweed</name>
    <dbReference type="NCBI Taxonomy" id="4212"/>
    <lineage>
        <taxon>Eukaryota</taxon>
        <taxon>Viridiplantae</taxon>
        <taxon>Streptophyta</taxon>
        <taxon>Embryophyta</taxon>
        <taxon>Tracheophyta</taxon>
        <taxon>Spermatophyta</taxon>
        <taxon>Magnoliopsida</taxon>
        <taxon>eudicotyledons</taxon>
        <taxon>Gunneridae</taxon>
        <taxon>Pentapetalae</taxon>
        <taxon>asterids</taxon>
        <taxon>campanulids</taxon>
        <taxon>Asterales</taxon>
        <taxon>Asteraceae</taxon>
        <taxon>Asteroideae</taxon>
        <taxon>Heliantheae alliance</taxon>
        <taxon>Heliantheae</taxon>
        <taxon>Ambrosia</taxon>
    </lineage>
</organism>
<sequence>MAMKSFILISLLVVVLIATQADAQQLRANISGIVTCSVNGSVNGTAPPFANATVQLTCGGNVIASAMTNQQGRFNISVSPVLVSLNNILSTCRVVVPTPLSSCNATLPSTGGIQSALQLVGITVQGLTTIILSFITGTFTVT</sequence>
<dbReference type="Proteomes" id="UP001206925">
    <property type="component" value="Unassembled WGS sequence"/>
</dbReference>
<dbReference type="PANTHER" id="PTHR34458:SF5">
    <property type="entry name" value="POLLEN OLE E 1 ALLERGEN AND EXTENSIN FAMILY PROTEIN"/>
    <property type="match status" value="1"/>
</dbReference>
<feature type="non-terminal residue" evidence="2">
    <location>
        <position position="1"/>
    </location>
</feature>
<dbReference type="PANTHER" id="PTHR34458">
    <property type="entry name" value="POLLEN OLE E 1 ALLERGEN AND EXTENSIN FAMILY PROTEIN-RELATED"/>
    <property type="match status" value="1"/>
</dbReference>
<dbReference type="InterPro" id="IPR040404">
    <property type="entry name" value="Phylloplanin-like"/>
</dbReference>
<evidence type="ECO:0000256" key="1">
    <source>
        <dbReference type="SAM" id="SignalP"/>
    </source>
</evidence>
<dbReference type="SUPFAM" id="SSF49478">
    <property type="entry name" value="Cna protein B-type domain"/>
    <property type="match status" value="1"/>
</dbReference>
<reference evidence="2" key="1">
    <citation type="submission" date="2022-06" db="EMBL/GenBank/DDBJ databases">
        <title>Uncovering the hologenomic basis of an extraordinary plant invasion.</title>
        <authorList>
            <person name="Bieker V.C."/>
            <person name="Martin M.D."/>
            <person name="Gilbert T."/>
            <person name="Hodgins K."/>
            <person name="Battlay P."/>
            <person name="Petersen B."/>
            <person name="Wilson J."/>
        </authorList>
    </citation>
    <scope>NUCLEOTIDE SEQUENCE</scope>
    <source>
        <strain evidence="2">AA19_3_7</strain>
        <tissue evidence="2">Leaf</tissue>
    </source>
</reference>
<dbReference type="AlphaFoldDB" id="A0AAD5GI10"/>
<dbReference type="EMBL" id="JAMZMK010007733">
    <property type="protein sequence ID" value="KAI7743440.1"/>
    <property type="molecule type" value="Genomic_DNA"/>
</dbReference>
<evidence type="ECO:0000313" key="3">
    <source>
        <dbReference type="Proteomes" id="UP001206925"/>
    </source>
</evidence>
<gene>
    <name evidence="2" type="ORF">M8C21_011291</name>
</gene>
<name>A0AAD5GI10_AMBAR</name>
<comment type="caution">
    <text evidence="2">The sequence shown here is derived from an EMBL/GenBank/DDBJ whole genome shotgun (WGS) entry which is preliminary data.</text>
</comment>